<feature type="compositionally biased region" description="Basic residues" evidence="1">
    <location>
        <begin position="35"/>
        <end position="45"/>
    </location>
</feature>
<evidence type="ECO:0000313" key="3">
    <source>
        <dbReference type="Proteomes" id="UP000006265"/>
    </source>
</evidence>
<protein>
    <submittedName>
        <fullName evidence="2">Uncharacterized protein</fullName>
    </submittedName>
</protein>
<comment type="caution">
    <text evidence="2">The sequence shown here is derived from an EMBL/GenBank/DDBJ whole genome shotgun (WGS) entry which is preliminary data.</text>
</comment>
<evidence type="ECO:0000256" key="1">
    <source>
        <dbReference type="SAM" id="MobiDB-lite"/>
    </source>
</evidence>
<organism evidence="2 3">
    <name type="scientific">Mycolicibacterium hassiacum (strain DSM 44199 / CIP 105218 / JCM 12690 / 3849)</name>
    <name type="common">Mycobacterium hassiacum</name>
    <dbReference type="NCBI Taxonomy" id="1122247"/>
    <lineage>
        <taxon>Bacteria</taxon>
        <taxon>Bacillati</taxon>
        <taxon>Actinomycetota</taxon>
        <taxon>Actinomycetes</taxon>
        <taxon>Mycobacteriales</taxon>
        <taxon>Mycobacteriaceae</taxon>
        <taxon>Mycolicibacterium</taxon>
    </lineage>
</organism>
<dbReference type="Proteomes" id="UP000006265">
    <property type="component" value="Unassembled WGS sequence"/>
</dbReference>
<keyword evidence="3" id="KW-1185">Reference proteome</keyword>
<name>K5BFA9_MYCHD</name>
<dbReference type="RefSeq" id="WP_005628933.1">
    <property type="nucleotide sequence ID" value="NZ_AMRA01000085.1"/>
</dbReference>
<dbReference type="STRING" id="1122247.GCA_000379865_01600"/>
<dbReference type="EMBL" id="AMRA01000085">
    <property type="protein sequence ID" value="EKF23001.1"/>
    <property type="molecule type" value="Genomic_DNA"/>
</dbReference>
<dbReference type="Pfam" id="PF23976">
    <property type="entry name" value="DUF7302"/>
    <property type="match status" value="1"/>
</dbReference>
<reference evidence="2 3" key="1">
    <citation type="journal article" date="2012" name="J. Bacteriol.">
        <title>Genome sequence of Mycobacterium hassiacum DSM 44199, a rare source of heat-stable mycobacterial proteins.</title>
        <authorList>
            <person name="Tiago I."/>
            <person name="Maranha A."/>
            <person name="Mendes V."/>
            <person name="Alarico S."/>
            <person name="Moynihan P.J."/>
            <person name="Clarke A.J."/>
            <person name="Macedo-Ribeiro S."/>
            <person name="Pereira P.J."/>
            <person name="Empadinhas N."/>
        </authorList>
    </citation>
    <scope>NUCLEOTIDE SEQUENCE [LARGE SCALE GENOMIC DNA]</scope>
    <source>
        <strain evidence="3">DSM 44199 / CIP 105218 / JCM 12690 / 3849</strain>
    </source>
</reference>
<dbReference type="AlphaFoldDB" id="K5BFA9"/>
<evidence type="ECO:0000313" key="2">
    <source>
        <dbReference type="EMBL" id="EKF23001.1"/>
    </source>
</evidence>
<dbReference type="PATRIC" id="fig|1122247.3.peg.2881"/>
<accession>K5BFA9</accession>
<gene>
    <name evidence="2" type="ORF">C731_3006</name>
</gene>
<dbReference type="InterPro" id="IPR055726">
    <property type="entry name" value="DUF7302"/>
</dbReference>
<feature type="region of interest" description="Disordered" evidence="1">
    <location>
        <begin position="26"/>
        <end position="54"/>
    </location>
</feature>
<sequence length="54" mass="5919">MKIRFPNGGIAEVSDEFGARLIAAGVVENADKPARKPRARKTKTAPKKEPKNEE</sequence>
<proteinExistence type="predicted"/>